<evidence type="ECO:0000313" key="16">
    <source>
        <dbReference type="Proteomes" id="UP000321051"/>
    </source>
</evidence>
<dbReference type="InterPro" id="IPR029056">
    <property type="entry name" value="Ribokinase-like"/>
</dbReference>
<feature type="region of interest" description="Disordered" evidence="13">
    <location>
        <begin position="273"/>
        <end position="292"/>
    </location>
</feature>
<dbReference type="Pfam" id="PF00294">
    <property type="entry name" value="PfkB"/>
    <property type="match status" value="1"/>
</dbReference>
<evidence type="ECO:0000259" key="14">
    <source>
        <dbReference type="Pfam" id="PF00294"/>
    </source>
</evidence>
<organism evidence="15 16">
    <name type="scientific">Marinococcus halophilus</name>
    <dbReference type="NCBI Taxonomy" id="1371"/>
    <lineage>
        <taxon>Bacteria</taxon>
        <taxon>Bacillati</taxon>
        <taxon>Bacillota</taxon>
        <taxon>Bacilli</taxon>
        <taxon>Bacillales</taxon>
        <taxon>Bacillaceae</taxon>
        <taxon>Marinococcus</taxon>
    </lineage>
</organism>
<dbReference type="GO" id="GO:0004747">
    <property type="term" value="F:ribokinase activity"/>
    <property type="evidence" value="ECO:0007669"/>
    <property type="project" value="UniProtKB-UniRule"/>
</dbReference>
<evidence type="ECO:0000256" key="11">
    <source>
        <dbReference type="ARBA" id="ARBA00023277"/>
    </source>
</evidence>
<comment type="subunit">
    <text evidence="12">Homodimer.</text>
</comment>
<dbReference type="SUPFAM" id="SSF53613">
    <property type="entry name" value="Ribokinase-like"/>
    <property type="match status" value="1"/>
</dbReference>
<comment type="function">
    <text evidence="12">Catalyzes the phosphorylation of ribose at O-5 in a reaction requiring ATP and magnesium. The resulting D-ribose-5-phosphate can then be used either for sythesis of nucleotides, histidine, and tryptophan, or as a component of the pentose phosphate pathway.</text>
</comment>
<keyword evidence="8 12" id="KW-0067">ATP-binding</keyword>
<feature type="binding site" evidence="12">
    <location>
        <position position="184"/>
    </location>
    <ligand>
        <name>ATP</name>
        <dbReference type="ChEBI" id="CHEBI:30616"/>
    </ligand>
</feature>
<comment type="caution">
    <text evidence="12">Lacks conserved residue(s) required for the propagation of feature annotation.</text>
</comment>
<dbReference type="UniPathway" id="UPA00916">
    <property type="reaction ID" value="UER00889"/>
</dbReference>
<dbReference type="PRINTS" id="PR00990">
    <property type="entry name" value="RIBOKINASE"/>
</dbReference>
<evidence type="ECO:0000256" key="5">
    <source>
        <dbReference type="ARBA" id="ARBA00022723"/>
    </source>
</evidence>
<dbReference type="PANTHER" id="PTHR10584">
    <property type="entry name" value="SUGAR KINASE"/>
    <property type="match status" value="1"/>
</dbReference>
<feature type="binding site" evidence="12">
    <location>
        <begin position="40"/>
        <end position="44"/>
    </location>
    <ligand>
        <name>substrate</name>
    </ligand>
</feature>
<comment type="catalytic activity">
    <reaction evidence="12">
        <text>D-ribose + ATP = D-ribose 5-phosphate + ADP + H(+)</text>
        <dbReference type="Rhea" id="RHEA:13697"/>
        <dbReference type="ChEBI" id="CHEBI:15378"/>
        <dbReference type="ChEBI" id="CHEBI:30616"/>
        <dbReference type="ChEBI" id="CHEBI:47013"/>
        <dbReference type="ChEBI" id="CHEBI:78346"/>
        <dbReference type="ChEBI" id="CHEBI:456216"/>
        <dbReference type="EC" id="2.7.1.15"/>
    </reaction>
</comment>
<evidence type="ECO:0000256" key="12">
    <source>
        <dbReference type="HAMAP-Rule" id="MF_01987"/>
    </source>
</evidence>
<feature type="active site" description="Proton acceptor" evidence="12">
    <location>
        <position position="241"/>
    </location>
</feature>
<keyword evidence="12" id="KW-0963">Cytoplasm</keyword>
<dbReference type="PANTHER" id="PTHR10584:SF166">
    <property type="entry name" value="RIBOKINASE"/>
    <property type="match status" value="1"/>
</dbReference>
<dbReference type="NCBIfam" id="TIGR02152">
    <property type="entry name" value="D_ribokin_bact"/>
    <property type="match status" value="1"/>
</dbReference>
<dbReference type="GO" id="GO:0005829">
    <property type="term" value="C:cytosol"/>
    <property type="evidence" value="ECO:0007669"/>
    <property type="project" value="TreeGrafter"/>
</dbReference>
<dbReference type="RefSeq" id="WP_094908620.1">
    <property type="nucleotide sequence ID" value="NZ_BJUN01000010.1"/>
</dbReference>
<feature type="binding site" evidence="12">
    <location>
        <position position="241"/>
    </location>
    <ligand>
        <name>substrate</name>
    </ligand>
</feature>
<dbReference type="GO" id="GO:0005524">
    <property type="term" value="F:ATP binding"/>
    <property type="evidence" value="ECO:0007669"/>
    <property type="project" value="UniProtKB-UniRule"/>
</dbReference>
<dbReference type="InterPro" id="IPR011877">
    <property type="entry name" value="Ribokinase"/>
</dbReference>
<keyword evidence="10 12" id="KW-0630">Potassium</keyword>
<accession>A0A510Y6X3</accession>
<feature type="binding site" evidence="12">
    <location>
        <position position="237"/>
    </location>
    <ligand>
        <name>K(+)</name>
        <dbReference type="ChEBI" id="CHEBI:29103"/>
    </ligand>
</feature>
<evidence type="ECO:0000256" key="2">
    <source>
        <dbReference type="ARBA" id="ARBA00012035"/>
    </source>
</evidence>
<keyword evidence="4 12" id="KW-0808">Transferase</keyword>
<comment type="similarity">
    <text evidence="1">Belongs to the carbohydrate kinase pfkB family.</text>
</comment>
<keyword evidence="11 12" id="KW-0119">Carbohydrate metabolism</keyword>
<reference evidence="15 16" key="1">
    <citation type="submission" date="2019-07" db="EMBL/GenBank/DDBJ databases">
        <title>Whole genome shotgun sequence of Marinococcus halophilus NBRC 102359.</title>
        <authorList>
            <person name="Hosoyama A."/>
            <person name="Uohara A."/>
            <person name="Ohji S."/>
            <person name="Ichikawa N."/>
        </authorList>
    </citation>
    <scope>NUCLEOTIDE SEQUENCE [LARGE SCALE GENOMIC DNA]</scope>
    <source>
        <strain evidence="15 16">NBRC 102359</strain>
    </source>
</reference>
<evidence type="ECO:0000256" key="13">
    <source>
        <dbReference type="SAM" id="MobiDB-lite"/>
    </source>
</evidence>
<gene>
    <name evidence="12 15" type="primary">rbsK</name>
    <name evidence="15" type="ORF">MHA01_20190</name>
</gene>
<name>A0A510Y6X3_MARHA</name>
<comment type="pathway">
    <text evidence="12">Carbohydrate metabolism; D-ribose degradation; D-ribose 5-phosphate from beta-D-ribopyranose: step 2/2.</text>
</comment>
<dbReference type="InterPro" id="IPR011611">
    <property type="entry name" value="PfkB_dom"/>
</dbReference>
<dbReference type="HAMAP" id="MF_01987">
    <property type="entry name" value="Ribokinase"/>
    <property type="match status" value="1"/>
</dbReference>
<dbReference type="EMBL" id="BJUN01000010">
    <property type="protein sequence ID" value="GEK59114.1"/>
    <property type="molecule type" value="Genomic_DNA"/>
</dbReference>
<evidence type="ECO:0000256" key="8">
    <source>
        <dbReference type="ARBA" id="ARBA00022840"/>
    </source>
</evidence>
<dbReference type="Gene3D" id="3.40.1190.20">
    <property type="match status" value="1"/>
</dbReference>
<dbReference type="PROSITE" id="PS00584">
    <property type="entry name" value="PFKB_KINASES_2"/>
    <property type="match status" value="1"/>
</dbReference>
<sequence>MPANIVVVGSINMDLVTIAERMPSRGETILGEDFHTFFGGKGANQAVAAARLGARVSMVGAIGGDAFGKEQLGHLEAEGISTEHVRTRHGMASGIATILVSEGDNRIIVTPGANATVRPEDIEASRTLLREADVILVQLEIPAPAVEKLLYTAEEEQTPVILNPAPMQPLPPECWNKAAYLTPNEQEFVQLQEAYPAIVERRENIVVTKGAAGALITRKDGSEAVIPVRAADVRDTTGAGDTFNGAFATAVAEGMTLEDACRFANAASALSVEKEGAQTGMPERLQVEDRDL</sequence>
<dbReference type="OrthoDB" id="9775849at2"/>
<dbReference type="InterPro" id="IPR002173">
    <property type="entry name" value="Carboh/pur_kinase_PfkB_CS"/>
</dbReference>
<feature type="binding site" evidence="12">
    <location>
        <position position="276"/>
    </location>
    <ligand>
        <name>K(+)</name>
        <dbReference type="ChEBI" id="CHEBI:29103"/>
    </ligand>
</feature>
<comment type="cofactor">
    <cofactor evidence="12">
        <name>Mg(2+)</name>
        <dbReference type="ChEBI" id="CHEBI:18420"/>
    </cofactor>
    <text evidence="12">Requires a divalent cation, most likely magnesium in vivo, as an electrophilic catalyst to aid phosphoryl group transfer. It is the chelate of the metal and the nucleotide that is the actual substrate.</text>
</comment>
<dbReference type="CDD" id="cd01174">
    <property type="entry name" value="ribokinase"/>
    <property type="match status" value="1"/>
</dbReference>
<feature type="binding site" evidence="12">
    <location>
        <begin position="240"/>
        <end position="241"/>
    </location>
    <ligand>
        <name>ATP</name>
        <dbReference type="ChEBI" id="CHEBI:30616"/>
    </ligand>
</feature>
<feature type="binding site" evidence="12">
    <location>
        <position position="274"/>
    </location>
    <ligand>
        <name>K(+)</name>
        <dbReference type="ChEBI" id="CHEBI:29103"/>
    </ligand>
</feature>
<dbReference type="AlphaFoldDB" id="A0A510Y6X3"/>
<evidence type="ECO:0000313" key="15">
    <source>
        <dbReference type="EMBL" id="GEK59114.1"/>
    </source>
</evidence>
<keyword evidence="6 12" id="KW-0547">Nucleotide-binding</keyword>
<dbReference type="STRING" id="1371.GCA_900166605_01585"/>
<comment type="activity regulation">
    <text evidence="12">Activated by a monovalent cation that binds near, but not in, the active site. The most likely occupant of the site in vivo is potassium. Ion binding induces a conformational change that may alter substrate affinity.</text>
</comment>
<evidence type="ECO:0000256" key="3">
    <source>
        <dbReference type="ARBA" id="ARBA00016943"/>
    </source>
</evidence>
<evidence type="ECO:0000256" key="9">
    <source>
        <dbReference type="ARBA" id="ARBA00022842"/>
    </source>
</evidence>
<evidence type="ECO:0000256" key="4">
    <source>
        <dbReference type="ARBA" id="ARBA00022679"/>
    </source>
</evidence>
<comment type="similarity">
    <text evidence="12">Belongs to the carbohydrate kinase PfkB family. Ribokinase subfamily.</text>
</comment>
<dbReference type="Proteomes" id="UP000321051">
    <property type="component" value="Unassembled WGS sequence"/>
</dbReference>
<proteinExistence type="inferred from homology"/>
<dbReference type="GO" id="GO:0046872">
    <property type="term" value="F:metal ion binding"/>
    <property type="evidence" value="ECO:0007669"/>
    <property type="project" value="UniProtKB-KW"/>
</dbReference>
<keyword evidence="7 12" id="KW-0418">Kinase</keyword>
<dbReference type="EC" id="2.7.1.15" evidence="2 12"/>
<comment type="subcellular location">
    <subcellularLocation>
        <location evidence="12">Cytoplasm</location>
    </subcellularLocation>
</comment>
<feature type="binding site" evidence="12">
    <location>
        <position position="265"/>
    </location>
    <ligand>
        <name>ATP</name>
        <dbReference type="ChEBI" id="CHEBI:30616"/>
    </ligand>
</feature>
<dbReference type="InterPro" id="IPR002139">
    <property type="entry name" value="Ribo/fructo_kinase"/>
</dbReference>
<feature type="binding site" evidence="12">
    <location>
        <position position="271"/>
    </location>
    <ligand>
        <name>K(+)</name>
        <dbReference type="ChEBI" id="CHEBI:29103"/>
    </ligand>
</feature>
<evidence type="ECO:0000256" key="7">
    <source>
        <dbReference type="ARBA" id="ARBA00022777"/>
    </source>
</evidence>
<feature type="binding site" evidence="12">
    <location>
        <position position="235"/>
    </location>
    <ligand>
        <name>K(+)</name>
        <dbReference type="ChEBI" id="CHEBI:29103"/>
    </ligand>
</feature>
<evidence type="ECO:0000256" key="10">
    <source>
        <dbReference type="ARBA" id="ARBA00022958"/>
    </source>
</evidence>
<evidence type="ECO:0000256" key="1">
    <source>
        <dbReference type="ARBA" id="ARBA00005380"/>
    </source>
</evidence>
<feature type="binding site" evidence="12">
    <location>
        <position position="140"/>
    </location>
    <ligand>
        <name>substrate</name>
    </ligand>
</feature>
<keyword evidence="5 12" id="KW-0479">Metal-binding</keyword>
<comment type="caution">
    <text evidence="15">The sequence shown here is derived from an EMBL/GenBank/DDBJ whole genome shotgun (WGS) entry which is preliminary data.</text>
</comment>
<keyword evidence="16" id="KW-1185">Reference proteome</keyword>
<keyword evidence="9 12" id="KW-0460">Magnesium</keyword>
<feature type="domain" description="Carbohydrate kinase PfkB" evidence="14">
    <location>
        <begin position="4"/>
        <end position="283"/>
    </location>
</feature>
<dbReference type="GO" id="GO:0019303">
    <property type="term" value="P:D-ribose catabolic process"/>
    <property type="evidence" value="ECO:0007669"/>
    <property type="project" value="UniProtKB-UniRule"/>
</dbReference>
<feature type="binding site" evidence="12">
    <location>
        <begin position="208"/>
        <end position="213"/>
    </location>
    <ligand>
        <name>ATP</name>
        <dbReference type="ChEBI" id="CHEBI:30616"/>
    </ligand>
</feature>
<evidence type="ECO:0000256" key="6">
    <source>
        <dbReference type="ARBA" id="ARBA00022741"/>
    </source>
</evidence>
<protein>
    <recommendedName>
        <fullName evidence="3 12">Ribokinase</fullName>
        <shortName evidence="12">RK</shortName>
        <ecNumber evidence="2 12">2.7.1.15</ecNumber>
    </recommendedName>
</protein>
<feature type="binding site" evidence="12">
    <location>
        <begin position="12"/>
        <end position="14"/>
    </location>
    <ligand>
        <name>substrate</name>
    </ligand>
</feature>